<dbReference type="Proteomes" id="UP000298493">
    <property type="component" value="Unassembled WGS sequence"/>
</dbReference>
<protein>
    <submittedName>
        <fullName evidence="2">Eukaryotic mitochondrial regulator protein-domain-containing protein</fullName>
    </submittedName>
</protein>
<feature type="compositionally biased region" description="Basic and acidic residues" evidence="1">
    <location>
        <begin position="76"/>
        <end position="103"/>
    </location>
</feature>
<sequence>MLSWLNQAGKEFKVPREDRTPMYLGGLGALVKFEEGKAYNAAAAAKGQEGQVDPQKEVVEEDNDRTVEDEDFDPSQEERRDAERRTDERGERGEFGRSGEQRRILGNRELSPFPLNRAFLSQPVLSEQFRETIYLKAVNDKMSVRTISAESGVTMERVAAVIRMKQMERDWVQQQKPLAAVYSRIVLGMLPRTEEWPKQQFDRRTNKPKPIKWHEPVNDLPVHPATTQQIFHPVAESRAFTRADAGRAFHPDLLSADERVPHPEMIQIERLARTHPSTPETLEFKRQLAAAEKEAADKYLERKKKREEKVQVYHGQKYDFRFQDVSVDSVGKDGRSRAGVGWRYGMPHEDRKPGQVKIPTSV</sequence>
<dbReference type="OrthoDB" id="10052321at2759"/>
<evidence type="ECO:0000313" key="2">
    <source>
        <dbReference type="EMBL" id="TID20491.1"/>
    </source>
</evidence>
<reference evidence="2 3" key="1">
    <citation type="submission" date="2019-04" db="EMBL/GenBank/DDBJ databases">
        <title>High contiguity whole genome sequence and gene annotation resource for two Venturia nashicola isolates.</title>
        <authorList>
            <person name="Prokchorchik M."/>
            <person name="Won K."/>
            <person name="Lee Y."/>
            <person name="Choi E.D."/>
            <person name="Segonzac C."/>
            <person name="Sohn K.H."/>
        </authorList>
    </citation>
    <scope>NUCLEOTIDE SEQUENCE [LARGE SCALE GENOMIC DNA]</scope>
    <source>
        <strain evidence="2 3">PRI2</strain>
    </source>
</reference>
<dbReference type="GO" id="GO:0005763">
    <property type="term" value="C:mitochondrial small ribosomal subunit"/>
    <property type="evidence" value="ECO:0007669"/>
    <property type="project" value="TreeGrafter"/>
</dbReference>
<dbReference type="GO" id="GO:0003735">
    <property type="term" value="F:structural constituent of ribosome"/>
    <property type="evidence" value="ECO:0007669"/>
    <property type="project" value="TreeGrafter"/>
</dbReference>
<proteinExistence type="predicted"/>
<feature type="compositionally biased region" description="Acidic residues" evidence="1">
    <location>
        <begin position="59"/>
        <end position="75"/>
    </location>
</feature>
<dbReference type="GO" id="GO:0032543">
    <property type="term" value="P:mitochondrial translation"/>
    <property type="evidence" value="ECO:0007669"/>
    <property type="project" value="TreeGrafter"/>
</dbReference>
<evidence type="ECO:0000313" key="3">
    <source>
        <dbReference type="Proteomes" id="UP000298493"/>
    </source>
</evidence>
<organism evidence="2 3">
    <name type="scientific">Venturia nashicola</name>
    <dbReference type="NCBI Taxonomy" id="86259"/>
    <lineage>
        <taxon>Eukaryota</taxon>
        <taxon>Fungi</taxon>
        <taxon>Dikarya</taxon>
        <taxon>Ascomycota</taxon>
        <taxon>Pezizomycotina</taxon>
        <taxon>Dothideomycetes</taxon>
        <taxon>Pleosporomycetidae</taxon>
        <taxon>Venturiales</taxon>
        <taxon>Venturiaceae</taxon>
        <taxon>Venturia</taxon>
    </lineage>
</organism>
<feature type="region of interest" description="Disordered" evidence="1">
    <location>
        <begin position="330"/>
        <end position="362"/>
    </location>
</feature>
<feature type="compositionally biased region" description="Basic and acidic residues" evidence="1">
    <location>
        <begin position="10"/>
        <end position="20"/>
    </location>
</feature>
<name>A0A4Z1P7J2_9PEZI</name>
<feature type="region of interest" description="Disordered" evidence="1">
    <location>
        <begin position="1"/>
        <end position="20"/>
    </location>
</feature>
<accession>A0A4Z1P7J2</accession>
<feature type="region of interest" description="Disordered" evidence="1">
    <location>
        <begin position="42"/>
        <end position="103"/>
    </location>
</feature>
<evidence type="ECO:0000256" key="1">
    <source>
        <dbReference type="SAM" id="MobiDB-lite"/>
    </source>
</evidence>
<keyword evidence="3" id="KW-1185">Reference proteome</keyword>
<gene>
    <name evidence="2" type="ORF">E6O75_ATG05255</name>
</gene>
<comment type="caution">
    <text evidence="2">The sequence shown here is derived from an EMBL/GenBank/DDBJ whole genome shotgun (WGS) entry which is preliminary data.</text>
</comment>
<dbReference type="PANTHER" id="PTHR28158:SF1">
    <property type="entry name" value="SMALL RIBOSOMAL SUBUNIT PROTEIN MS45"/>
    <property type="match status" value="1"/>
</dbReference>
<dbReference type="AlphaFoldDB" id="A0A4Z1P7J2"/>
<dbReference type="EMBL" id="SNSC02000010">
    <property type="protein sequence ID" value="TID20491.1"/>
    <property type="molecule type" value="Genomic_DNA"/>
</dbReference>
<dbReference type="STRING" id="86259.A0A4Z1P7J2"/>
<dbReference type="Pfam" id="PF12298">
    <property type="entry name" value="Bot1p"/>
    <property type="match status" value="1"/>
</dbReference>
<dbReference type="PANTHER" id="PTHR28158">
    <property type="entry name" value="37S RIBOSOMAL PROTEIN S35, MITOCHONDRIAL"/>
    <property type="match status" value="1"/>
</dbReference>
<feature type="region of interest" description="Disordered" evidence="1">
    <location>
        <begin position="197"/>
        <end position="219"/>
    </location>
</feature>
<dbReference type="InterPro" id="IPR021036">
    <property type="entry name" value="Ribosomal_mS45"/>
</dbReference>